<dbReference type="InterPro" id="IPR011009">
    <property type="entry name" value="Kinase-like_dom_sf"/>
</dbReference>
<keyword evidence="3" id="KW-1185">Reference proteome</keyword>
<dbReference type="Pfam" id="PF01636">
    <property type="entry name" value="APH"/>
    <property type="match status" value="1"/>
</dbReference>
<dbReference type="Proteomes" id="UP000044841">
    <property type="component" value="Unassembled WGS sequence"/>
</dbReference>
<sequence>MEANIAALSKYQINNFFSENAPMTSQECDQHAQLLIGISVHASPVQGGTSYTVVSDDNTCVIQFRADSYALDMDFLQCVEQTYSGFTARHEYVGKLGKLHVYRMNNVGGAAMYLAREQLTANNCFLLLQTVSDYAKFFASAWNRTPLWMTCPDRDSLYTEYYSELRQLRQGLHARFHSTLDYLISMLPNILDKNWPMVPNHIDLLENNIHVDTLTGHITGICDWKDAVISPFGMSLGGLETMLGFATFSRGWRYHTNQQELRDLFWETFYQEIGGASEEQKKLIEVAVLVGLFLGHGFERKDEIAKVPASEGHHELRYLEAVTLTRWEQTGKR</sequence>
<protein>
    <submittedName>
        <fullName evidence="2">Pc22g21300</fullName>
    </submittedName>
</protein>
<feature type="domain" description="Aminoglycoside phosphotransferase" evidence="1">
    <location>
        <begin position="166"/>
        <end position="239"/>
    </location>
</feature>
<proteinExistence type="predicted"/>
<dbReference type="InterPro" id="IPR002575">
    <property type="entry name" value="Aminoglycoside_PTrfase"/>
</dbReference>
<dbReference type="EMBL" id="CYGV01001939">
    <property type="protein sequence ID" value="CUA78004.1"/>
    <property type="molecule type" value="Genomic_DNA"/>
</dbReference>
<dbReference type="AlphaFoldDB" id="A0A0K6GI28"/>
<evidence type="ECO:0000313" key="3">
    <source>
        <dbReference type="Proteomes" id="UP000044841"/>
    </source>
</evidence>
<reference evidence="2 3" key="1">
    <citation type="submission" date="2015-07" db="EMBL/GenBank/DDBJ databases">
        <authorList>
            <person name="Noorani M."/>
        </authorList>
    </citation>
    <scope>NUCLEOTIDE SEQUENCE [LARGE SCALE GENOMIC DNA]</scope>
    <source>
        <strain evidence="2">BBA 69670</strain>
    </source>
</reference>
<evidence type="ECO:0000259" key="1">
    <source>
        <dbReference type="Pfam" id="PF01636"/>
    </source>
</evidence>
<accession>A0A0K6GI28</accession>
<evidence type="ECO:0000313" key="2">
    <source>
        <dbReference type="EMBL" id="CUA78004.1"/>
    </source>
</evidence>
<organism evidence="2 3">
    <name type="scientific">Rhizoctonia solani</name>
    <dbReference type="NCBI Taxonomy" id="456999"/>
    <lineage>
        <taxon>Eukaryota</taxon>
        <taxon>Fungi</taxon>
        <taxon>Dikarya</taxon>
        <taxon>Basidiomycota</taxon>
        <taxon>Agaricomycotina</taxon>
        <taxon>Agaricomycetes</taxon>
        <taxon>Cantharellales</taxon>
        <taxon>Ceratobasidiaceae</taxon>
        <taxon>Rhizoctonia</taxon>
    </lineage>
</organism>
<dbReference type="SUPFAM" id="SSF56112">
    <property type="entry name" value="Protein kinase-like (PK-like)"/>
    <property type="match status" value="1"/>
</dbReference>
<gene>
    <name evidence="2" type="ORF">RSOLAG22IIIB_12973</name>
</gene>
<name>A0A0K6GI28_9AGAM</name>